<name>A0A0E9P981_ANGAN</name>
<organism evidence="1">
    <name type="scientific">Anguilla anguilla</name>
    <name type="common">European freshwater eel</name>
    <name type="synonym">Muraena anguilla</name>
    <dbReference type="NCBI Taxonomy" id="7936"/>
    <lineage>
        <taxon>Eukaryota</taxon>
        <taxon>Metazoa</taxon>
        <taxon>Chordata</taxon>
        <taxon>Craniata</taxon>
        <taxon>Vertebrata</taxon>
        <taxon>Euteleostomi</taxon>
        <taxon>Actinopterygii</taxon>
        <taxon>Neopterygii</taxon>
        <taxon>Teleostei</taxon>
        <taxon>Anguilliformes</taxon>
        <taxon>Anguillidae</taxon>
        <taxon>Anguilla</taxon>
    </lineage>
</organism>
<protein>
    <submittedName>
        <fullName evidence="1">Uncharacterized protein</fullName>
    </submittedName>
</protein>
<evidence type="ECO:0000313" key="1">
    <source>
        <dbReference type="EMBL" id="JAH01064.1"/>
    </source>
</evidence>
<sequence>MMRQKKKNPYQGLPLKFFLIQF</sequence>
<reference evidence="1" key="2">
    <citation type="journal article" date="2015" name="Fish Shellfish Immunol.">
        <title>Early steps in the European eel (Anguilla anguilla)-Vibrio vulnificus interaction in the gills: Role of the RtxA13 toxin.</title>
        <authorList>
            <person name="Callol A."/>
            <person name="Pajuelo D."/>
            <person name="Ebbesson L."/>
            <person name="Teles M."/>
            <person name="MacKenzie S."/>
            <person name="Amaro C."/>
        </authorList>
    </citation>
    <scope>NUCLEOTIDE SEQUENCE</scope>
</reference>
<dbReference type="AlphaFoldDB" id="A0A0E9P981"/>
<reference evidence="1" key="1">
    <citation type="submission" date="2014-11" db="EMBL/GenBank/DDBJ databases">
        <authorList>
            <person name="Amaro Gonzalez C."/>
        </authorList>
    </citation>
    <scope>NUCLEOTIDE SEQUENCE</scope>
</reference>
<proteinExistence type="predicted"/>
<dbReference type="EMBL" id="GBXM01107513">
    <property type="protein sequence ID" value="JAH01064.1"/>
    <property type="molecule type" value="Transcribed_RNA"/>
</dbReference>
<accession>A0A0E9P981</accession>